<proteinExistence type="inferred from homology"/>
<evidence type="ECO:0000259" key="6">
    <source>
        <dbReference type="PROSITE" id="PS51736"/>
    </source>
</evidence>
<dbReference type="PROSITE" id="PS51736">
    <property type="entry name" value="RECOMBINASES_3"/>
    <property type="match status" value="1"/>
</dbReference>
<dbReference type="GO" id="GO:0015074">
    <property type="term" value="P:DNA integration"/>
    <property type="evidence" value="ECO:0007669"/>
    <property type="project" value="UniProtKB-KW"/>
</dbReference>
<evidence type="ECO:0000256" key="4">
    <source>
        <dbReference type="ARBA" id="ARBA00023172"/>
    </source>
</evidence>
<feature type="active site" description="O-(5'-phospho-DNA)-serine intermediate" evidence="5">
    <location>
        <position position="69"/>
    </location>
</feature>
<dbReference type="InterPro" id="IPR006120">
    <property type="entry name" value="Resolvase_HTH_dom"/>
</dbReference>
<dbReference type="PROSITE" id="PS00398">
    <property type="entry name" value="RECOMBINASES_2"/>
    <property type="match status" value="1"/>
</dbReference>
<dbReference type="RefSeq" id="WP_075622647.1">
    <property type="nucleotide sequence ID" value="NZ_CP015607.1"/>
</dbReference>
<dbReference type="Proteomes" id="UP000185426">
    <property type="component" value="Chromosome"/>
</dbReference>
<sequence length="252" mass="28611">MEKRYTVKSNGTTEEGKKFWQVYDKESEKFLTQFEGGRFALQDIAKQLNEGTLTLEEKSTKTVGYMRVSTKLETQVFDRQEEQLKALGVDKIYQDRMSGAKRERPELNRMLDELEEGDTVIIVAIDRLSRSTKDLLEIVEIIKNKGAQLKSINDTWLDTTSSNPMSDFLLTVMGALGQMERALATQRVREGLEVAKVKGTRLGRPKKSKKKVDHALELYKKGEHTVSEITSITGVSRATLYRAIKTLEEAAQ</sequence>
<dbReference type="InterPro" id="IPR006119">
    <property type="entry name" value="Resolv_N"/>
</dbReference>
<dbReference type="SUPFAM" id="SSF53041">
    <property type="entry name" value="Resolvase-like"/>
    <property type="match status" value="1"/>
</dbReference>
<gene>
    <name evidence="7" type="ORF">BSA145_12370</name>
</gene>
<keyword evidence="4" id="KW-0233">DNA recombination</keyword>
<dbReference type="Gene3D" id="3.40.50.1390">
    <property type="entry name" value="Resolvase, N-terminal catalytic domain"/>
    <property type="match status" value="1"/>
</dbReference>
<dbReference type="Gene3D" id="1.10.10.60">
    <property type="entry name" value="Homeodomain-like"/>
    <property type="match status" value="1"/>
</dbReference>
<evidence type="ECO:0000256" key="1">
    <source>
        <dbReference type="ARBA" id="ARBA00009913"/>
    </source>
</evidence>
<evidence type="ECO:0000313" key="8">
    <source>
        <dbReference type="Proteomes" id="UP000185426"/>
    </source>
</evidence>
<dbReference type="PANTHER" id="PTHR30461:SF2">
    <property type="entry name" value="SERINE RECOMBINASE PINE-RELATED"/>
    <property type="match status" value="1"/>
</dbReference>
<evidence type="ECO:0000256" key="3">
    <source>
        <dbReference type="ARBA" id="ARBA00023125"/>
    </source>
</evidence>
<dbReference type="Pfam" id="PF00239">
    <property type="entry name" value="Resolvase"/>
    <property type="match status" value="1"/>
</dbReference>
<reference evidence="7 8" key="1">
    <citation type="submission" date="2016-05" db="EMBL/GenBank/DDBJ databases">
        <title>Complete Genome and Methylome Analysis of Psychrotrophic Bacterial Isolates from Antarctic Lake Untersee.</title>
        <authorList>
            <person name="Fomenkov A."/>
            <person name="Akimov V.N."/>
            <person name="Vasilyeva L.V."/>
            <person name="Andersen D."/>
            <person name="Vincze T."/>
            <person name="Roberts R.J."/>
        </authorList>
    </citation>
    <scope>NUCLEOTIDE SEQUENCE [LARGE SCALE GENOMIC DNA]</scope>
    <source>
        <strain evidence="7 8">U14-5</strain>
    </source>
</reference>
<dbReference type="PANTHER" id="PTHR30461">
    <property type="entry name" value="DNA-INVERTASE FROM LAMBDOID PROPHAGE"/>
    <property type="match status" value="1"/>
</dbReference>
<dbReference type="SMART" id="SM00857">
    <property type="entry name" value="Resolvase"/>
    <property type="match status" value="1"/>
</dbReference>
<accession>A0A1L6ZJC3</accession>
<dbReference type="CDD" id="cd03768">
    <property type="entry name" value="SR_ResInv"/>
    <property type="match status" value="1"/>
</dbReference>
<dbReference type="CDD" id="cd00569">
    <property type="entry name" value="HTH_Hin_like"/>
    <property type="match status" value="1"/>
</dbReference>
<protein>
    <submittedName>
        <fullName evidence="7">DNA invertase Pin</fullName>
    </submittedName>
</protein>
<organism evidence="7 8">
    <name type="scientific">Bacillus safensis</name>
    <dbReference type="NCBI Taxonomy" id="561879"/>
    <lineage>
        <taxon>Bacteria</taxon>
        <taxon>Bacillati</taxon>
        <taxon>Bacillota</taxon>
        <taxon>Bacilli</taxon>
        <taxon>Bacillales</taxon>
        <taxon>Bacillaceae</taxon>
        <taxon>Bacillus</taxon>
    </lineage>
</organism>
<keyword evidence="3" id="KW-0238">DNA-binding</keyword>
<name>A0A1L6ZJC3_BACIA</name>
<keyword evidence="2" id="KW-0229">DNA integration</keyword>
<dbReference type="InterPro" id="IPR050639">
    <property type="entry name" value="SSR_resolvase"/>
</dbReference>
<evidence type="ECO:0000256" key="2">
    <source>
        <dbReference type="ARBA" id="ARBA00022908"/>
    </source>
</evidence>
<evidence type="ECO:0000256" key="5">
    <source>
        <dbReference type="PIRSR" id="PIRSR606118-50"/>
    </source>
</evidence>
<dbReference type="GO" id="GO:0003677">
    <property type="term" value="F:DNA binding"/>
    <property type="evidence" value="ECO:0007669"/>
    <property type="project" value="UniProtKB-KW"/>
</dbReference>
<dbReference type="AlphaFoldDB" id="A0A1L6ZJC3"/>
<dbReference type="EMBL" id="CP015607">
    <property type="protein sequence ID" value="APT46572.1"/>
    <property type="molecule type" value="Genomic_DNA"/>
</dbReference>
<dbReference type="GO" id="GO:0000150">
    <property type="term" value="F:DNA strand exchange activity"/>
    <property type="evidence" value="ECO:0007669"/>
    <property type="project" value="InterPro"/>
</dbReference>
<evidence type="ECO:0000313" key="7">
    <source>
        <dbReference type="EMBL" id="APT46572.1"/>
    </source>
</evidence>
<dbReference type="InterPro" id="IPR036162">
    <property type="entry name" value="Resolvase-like_N_sf"/>
</dbReference>
<dbReference type="InterPro" id="IPR006118">
    <property type="entry name" value="Recombinase_CS"/>
</dbReference>
<comment type="similarity">
    <text evidence="1">Belongs to the site-specific recombinase resolvase family.</text>
</comment>
<feature type="domain" description="Resolvase/invertase-type recombinase catalytic" evidence="6">
    <location>
        <begin position="61"/>
        <end position="199"/>
    </location>
</feature>
<dbReference type="Pfam" id="PF02796">
    <property type="entry name" value="HTH_7"/>
    <property type="match status" value="1"/>
</dbReference>